<dbReference type="Proteomes" id="UP000533269">
    <property type="component" value="Unassembled WGS sequence"/>
</dbReference>
<evidence type="ECO:0008006" key="4">
    <source>
        <dbReference type="Google" id="ProtNLM"/>
    </source>
</evidence>
<name>A0A7W4XWL5_KINRA</name>
<reference evidence="2 3" key="1">
    <citation type="submission" date="2020-08" db="EMBL/GenBank/DDBJ databases">
        <title>The Agave Microbiome: Exploring the role of microbial communities in plant adaptations to desert environments.</title>
        <authorList>
            <person name="Partida-Martinez L.P."/>
        </authorList>
    </citation>
    <scope>NUCLEOTIDE SEQUENCE [LARGE SCALE GENOMIC DNA]</scope>
    <source>
        <strain evidence="2 3">AS2.23</strain>
    </source>
</reference>
<reference evidence="2 3" key="2">
    <citation type="submission" date="2020-08" db="EMBL/GenBank/DDBJ databases">
        <authorList>
            <person name="Partida-Martinez L."/>
            <person name="Huntemann M."/>
            <person name="Clum A."/>
            <person name="Wang J."/>
            <person name="Palaniappan K."/>
            <person name="Ritter S."/>
            <person name="Chen I.-M."/>
            <person name="Stamatis D."/>
            <person name="Reddy T."/>
            <person name="O'Malley R."/>
            <person name="Daum C."/>
            <person name="Shapiro N."/>
            <person name="Ivanova N."/>
            <person name="Kyrpides N."/>
            <person name="Woyke T."/>
        </authorList>
    </citation>
    <scope>NUCLEOTIDE SEQUENCE [LARGE SCALE GENOMIC DNA]</scope>
    <source>
        <strain evidence="2 3">AS2.23</strain>
    </source>
</reference>
<dbReference type="InterPro" id="IPR032344">
    <property type="entry name" value="DUF4862"/>
</dbReference>
<evidence type="ECO:0000313" key="2">
    <source>
        <dbReference type="EMBL" id="MBB2901186.1"/>
    </source>
</evidence>
<evidence type="ECO:0000256" key="1">
    <source>
        <dbReference type="SAM" id="MobiDB-lite"/>
    </source>
</evidence>
<feature type="region of interest" description="Disordered" evidence="1">
    <location>
        <begin position="1"/>
        <end position="21"/>
    </location>
</feature>
<proteinExistence type="predicted"/>
<dbReference type="RefSeq" id="WP_183391167.1">
    <property type="nucleotide sequence ID" value="NZ_JACHVY010000001.1"/>
</dbReference>
<evidence type="ECO:0000313" key="3">
    <source>
        <dbReference type="Proteomes" id="UP000533269"/>
    </source>
</evidence>
<dbReference type="SUPFAM" id="SSF51658">
    <property type="entry name" value="Xylose isomerase-like"/>
    <property type="match status" value="1"/>
</dbReference>
<organism evidence="2 3">
    <name type="scientific">Kineococcus radiotolerans</name>
    <dbReference type="NCBI Taxonomy" id="131568"/>
    <lineage>
        <taxon>Bacteria</taxon>
        <taxon>Bacillati</taxon>
        <taxon>Actinomycetota</taxon>
        <taxon>Actinomycetes</taxon>
        <taxon>Kineosporiales</taxon>
        <taxon>Kineosporiaceae</taxon>
        <taxon>Kineococcus</taxon>
    </lineage>
</organism>
<comment type="caution">
    <text evidence="2">The sequence shown here is derived from an EMBL/GenBank/DDBJ whole genome shotgun (WGS) entry which is preliminary data.</text>
</comment>
<dbReference type="Pfam" id="PF16154">
    <property type="entry name" value="DUF4862"/>
    <property type="match status" value="1"/>
</dbReference>
<dbReference type="AlphaFoldDB" id="A0A7W4XWL5"/>
<dbReference type="EMBL" id="JACHVY010000001">
    <property type="protein sequence ID" value="MBB2901186.1"/>
    <property type="molecule type" value="Genomic_DNA"/>
</dbReference>
<gene>
    <name evidence="2" type="ORF">FHR75_001974</name>
</gene>
<dbReference type="InterPro" id="IPR036237">
    <property type="entry name" value="Xyl_isomerase-like_sf"/>
</dbReference>
<accession>A0A7W4XWL5</accession>
<protein>
    <recommendedName>
        <fullName evidence="4">DUF4862 domain-containing protein</fullName>
    </recommendedName>
</protein>
<feature type="compositionally biased region" description="Pro residues" evidence="1">
    <location>
        <begin position="1"/>
        <end position="19"/>
    </location>
</feature>
<sequence length="332" mass="34478">MSAPAPAPTPTRPGTPPTRPGTLVAGYMLAPTDPAGEDALFAGLADLDLAGLEHALPPEGTRSLEPGWVERNVRPEWDLLVTLVPTMMPRLGTDPAYGLSSTDPGARARALADLARARDLALSLAEGSGRRRVVGIELHSAPGPRAGSLDALARSLEEVLSWDLAGAGVVLEHCDALLPGATPAKGFWPLEEEIALVQGFGLPPERLGLGFNWGRSAIEGRGPALALEHVRTLAATGLLRSVVFSGATGEDSPWSPPWADTHIPPRGDDPALAVSAPSLLGVEEIAATLRAAGDVPHVGLKVAVRPEDADVATRLAVARASLALIEEARARV</sequence>